<sequence>MQFKALALLLVAAAPAVFAAPAPAANVKINSDLRVNPDGWTPIYADYIGHMKSRFVNKPVTVAQASQANTKTGYYIEGNNNSDDLFMGIMRQVTGLVPNQLYKMDWNINMTSPFGDNCFGVGGSPGGSNYVKIGGATNKPNVGQKRTASGDFWTFTNFDHGHQADDGKDMSTVSNISVPGAECEGTEYGLVPTILDLRRRPVKADANGSLWAVIGIDSGFEGVTGVYYQQIAIEFIPATAEEAEFPF</sequence>
<organism evidence="2 3">
    <name type="scientific">Spizellomyces punctatus (strain DAOM BR117)</name>
    <dbReference type="NCBI Taxonomy" id="645134"/>
    <lineage>
        <taxon>Eukaryota</taxon>
        <taxon>Fungi</taxon>
        <taxon>Fungi incertae sedis</taxon>
        <taxon>Chytridiomycota</taxon>
        <taxon>Chytridiomycota incertae sedis</taxon>
        <taxon>Chytridiomycetes</taxon>
        <taxon>Spizellomycetales</taxon>
        <taxon>Spizellomycetaceae</taxon>
        <taxon>Spizellomyces</taxon>
    </lineage>
</organism>
<dbReference type="OrthoDB" id="10303353at2759"/>
<evidence type="ECO:0000313" key="3">
    <source>
        <dbReference type="Proteomes" id="UP000053201"/>
    </source>
</evidence>
<dbReference type="RefSeq" id="XP_016612370.1">
    <property type="nucleotide sequence ID" value="XM_016748398.1"/>
</dbReference>
<evidence type="ECO:0000256" key="1">
    <source>
        <dbReference type="SAM" id="SignalP"/>
    </source>
</evidence>
<keyword evidence="3" id="KW-1185">Reference proteome</keyword>
<proteinExistence type="predicted"/>
<dbReference type="GeneID" id="27683815"/>
<feature type="chain" id="PRO_5005540313" description="Peptidase A1 domain-containing protein" evidence="1">
    <location>
        <begin position="20"/>
        <end position="247"/>
    </location>
</feature>
<dbReference type="EMBL" id="KQ257450">
    <property type="protein sequence ID" value="KND04331.1"/>
    <property type="molecule type" value="Genomic_DNA"/>
</dbReference>
<dbReference type="OMA" id="RSDDAFM"/>
<dbReference type="Proteomes" id="UP000053201">
    <property type="component" value="Unassembled WGS sequence"/>
</dbReference>
<name>A0A0L0HSJ0_SPIPD</name>
<dbReference type="InParanoid" id="A0A0L0HSJ0"/>
<accession>A0A0L0HSJ0</accession>
<keyword evidence="1" id="KW-0732">Signal</keyword>
<feature type="signal peptide" evidence="1">
    <location>
        <begin position="1"/>
        <end position="19"/>
    </location>
</feature>
<reference evidence="2 3" key="1">
    <citation type="submission" date="2009-08" db="EMBL/GenBank/DDBJ databases">
        <title>The Genome Sequence of Spizellomyces punctatus strain DAOM BR117.</title>
        <authorList>
            <consortium name="The Broad Institute Genome Sequencing Platform"/>
            <person name="Russ C."/>
            <person name="Cuomo C."/>
            <person name="Shea T."/>
            <person name="Young S.K."/>
            <person name="Zeng Q."/>
            <person name="Koehrsen M."/>
            <person name="Haas B."/>
            <person name="Borodovsky M."/>
            <person name="Guigo R."/>
            <person name="Alvarado L."/>
            <person name="Berlin A."/>
            <person name="Bochicchio J."/>
            <person name="Borenstein D."/>
            <person name="Chapman S."/>
            <person name="Chen Z."/>
            <person name="Engels R."/>
            <person name="Freedman E."/>
            <person name="Gellesch M."/>
            <person name="Goldberg J."/>
            <person name="Griggs A."/>
            <person name="Gujja S."/>
            <person name="Heiman D."/>
            <person name="Hepburn T."/>
            <person name="Howarth C."/>
            <person name="Jen D."/>
            <person name="Larson L."/>
            <person name="Lewis B."/>
            <person name="Mehta T."/>
            <person name="Park D."/>
            <person name="Pearson M."/>
            <person name="Roberts A."/>
            <person name="Saif S."/>
            <person name="Shenoy N."/>
            <person name="Sisk P."/>
            <person name="Stolte C."/>
            <person name="Sykes S."/>
            <person name="Thomson T."/>
            <person name="Walk T."/>
            <person name="White J."/>
            <person name="Yandava C."/>
            <person name="Burger G."/>
            <person name="Gray M.W."/>
            <person name="Holland P.W.H."/>
            <person name="King N."/>
            <person name="Lang F.B.F."/>
            <person name="Roger A.J."/>
            <person name="Ruiz-Trillo I."/>
            <person name="Lander E."/>
            <person name="Nusbaum C."/>
        </authorList>
    </citation>
    <scope>NUCLEOTIDE SEQUENCE [LARGE SCALE GENOMIC DNA]</scope>
    <source>
        <strain evidence="2 3">DAOM BR117</strain>
    </source>
</reference>
<evidence type="ECO:0008006" key="4">
    <source>
        <dbReference type="Google" id="ProtNLM"/>
    </source>
</evidence>
<dbReference type="AlphaFoldDB" id="A0A0L0HSJ0"/>
<dbReference type="VEuPathDB" id="FungiDB:SPPG_00061"/>
<evidence type="ECO:0000313" key="2">
    <source>
        <dbReference type="EMBL" id="KND04331.1"/>
    </source>
</evidence>
<protein>
    <recommendedName>
        <fullName evidence="4">Peptidase A1 domain-containing protein</fullName>
    </recommendedName>
</protein>
<gene>
    <name evidence="2" type="ORF">SPPG_00061</name>
</gene>